<name>A0A650CHM0_SULOH</name>
<dbReference type="Gene3D" id="1.10.290.10">
    <property type="entry name" value="Topoisomerase I, domain 4"/>
    <property type="match status" value="1"/>
</dbReference>
<dbReference type="Gene3D" id="1.10.460.10">
    <property type="entry name" value="Topoisomerase I, domain 2"/>
    <property type="match status" value="1"/>
</dbReference>
<dbReference type="GO" id="GO:0008270">
    <property type="term" value="F:zinc ion binding"/>
    <property type="evidence" value="ECO:0007669"/>
    <property type="project" value="UniProtKB-UniRule"/>
</dbReference>
<dbReference type="CDD" id="cd18798">
    <property type="entry name" value="SF2_C_reverse_gyrase"/>
    <property type="match status" value="1"/>
</dbReference>
<dbReference type="InterPro" id="IPR040569">
    <property type="entry name" value="Znf_Rg"/>
</dbReference>
<dbReference type="SMART" id="SM00493">
    <property type="entry name" value="TOPRIM"/>
    <property type="match status" value="1"/>
</dbReference>
<dbReference type="GO" id="GO:0006260">
    <property type="term" value="P:DNA replication"/>
    <property type="evidence" value="ECO:0007669"/>
    <property type="project" value="UniProtKB-UniRule"/>
</dbReference>
<evidence type="ECO:0000313" key="20">
    <source>
        <dbReference type="EMBL" id="MBB5252518.1"/>
    </source>
</evidence>
<keyword evidence="4 14" id="KW-0479">Metal-binding</keyword>
<dbReference type="GO" id="GO:0003677">
    <property type="term" value="F:DNA binding"/>
    <property type="evidence" value="ECO:0007669"/>
    <property type="project" value="UniProtKB-UniRule"/>
</dbReference>
<dbReference type="RefSeq" id="WP_156014562.1">
    <property type="nucleotide sequence ID" value="NZ_CP045484.1"/>
</dbReference>
<comment type="subcellular location">
    <subcellularLocation>
        <location evidence="1 14">Cytoplasm</location>
    </subcellularLocation>
</comment>
<evidence type="ECO:0000256" key="7">
    <source>
        <dbReference type="ARBA" id="ARBA00022833"/>
    </source>
</evidence>
<dbReference type="Pfam" id="PF01131">
    <property type="entry name" value="Topoisom_bac"/>
    <property type="match status" value="1"/>
</dbReference>
<dbReference type="GeneID" id="42801074"/>
<dbReference type="GO" id="GO:0160097">
    <property type="term" value="F:reverse gyrase activity"/>
    <property type="evidence" value="ECO:0007669"/>
    <property type="project" value="UniProtKB-UniRule"/>
</dbReference>
<protein>
    <recommendedName>
        <fullName evidence="14 15">Reverse gyrase</fullName>
        <ecNumber evidence="14">5.6.2.-</ecNumber>
    </recommendedName>
</protein>
<dbReference type="SUPFAM" id="SSF52540">
    <property type="entry name" value="P-loop containing nucleoside triphosphate hydrolases"/>
    <property type="match status" value="2"/>
</dbReference>
<comment type="subunit">
    <text evidence="2 14">Monomer.</text>
</comment>
<keyword evidence="3 14" id="KW-0963">Cytoplasm</keyword>
<dbReference type="PANTHER" id="PTHR43505">
    <property type="entry name" value="REVERSE GYRASE"/>
    <property type="match status" value="1"/>
</dbReference>
<keyword evidence="7 14" id="KW-0862">Zinc</keyword>
<keyword evidence="14 21" id="KW-0378">Hydrolase</keyword>
<evidence type="ECO:0000259" key="17">
    <source>
        <dbReference type="PROSITE" id="PS51192"/>
    </source>
</evidence>
<evidence type="ECO:0000259" key="16">
    <source>
        <dbReference type="PROSITE" id="PS50880"/>
    </source>
</evidence>
<dbReference type="GO" id="GO:0008094">
    <property type="term" value="F:ATP-dependent activity, acting on DNA"/>
    <property type="evidence" value="ECO:0007669"/>
    <property type="project" value="UniProtKB-UniRule"/>
</dbReference>
<feature type="domain" description="Helicase ATP-binding" evidence="17">
    <location>
        <begin position="90"/>
        <end position="277"/>
    </location>
</feature>
<dbReference type="InterPro" id="IPR003601">
    <property type="entry name" value="Topo_IA_2"/>
</dbReference>
<evidence type="ECO:0000256" key="4">
    <source>
        <dbReference type="ARBA" id="ARBA00022723"/>
    </source>
</evidence>
<comment type="domain">
    <text evidence="14">Introduction of positive supercoils requires the cooperation of both domains. The helicase-like domain probably does not directly unwind DNA, but more likely acts by driving ATP-dependent conformational changes within the whole enzyme. A beta hairpin in the 'latch' region of the N-terminal domain plays a regulatory role in the enzyme, repressing topoisomerase activity in the absence of ATP and preventing the enzyme from acting as an ATP-independent relaxing enzyme; it also helps to coordinate nucleotide hydrolysis by the ATPase domain with the supercoiling activity of the topoisomerase domain.</text>
</comment>
<reference evidence="21 22" key="1">
    <citation type="submission" date="2019-10" db="EMBL/GenBank/DDBJ databases">
        <title>Genome Sequences from Six Type Strain Members of the Archaeal Family Sulfolobaceae: Acidianus ambivalens, Acidianus infernus, Metallosphaera prunae, Stygiolobus azoricus, Sulfolobus metallicus, and Sulfurisphaera ohwakuensis.</title>
        <authorList>
            <person name="Counts J.A."/>
            <person name="Kelly R.M."/>
        </authorList>
    </citation>
    <scope>NUCLEOTIDE SEQUENCE [LARGE SCALE GENOMIC DNA]</scope>
    <source>
        <strain evidence="21 22">TA-1</strain>
    </source>
</reference>
<dbReference type="NCBIfam" id="TIGR01054">
    <property type="entry name" value="rgy"/>
    <property type="match status" value="1"/>
</dbReference>
<dbReference type="OrthoDB" id="30963at2157"/>
<dbReference type="InterPro" id="IPR023405">
    <property type="entry name" value="Topo_IA_core_domain"/>
</dbReference>
<dbReference type="InterPro" id="IPR027417">
    <property type="entry name" value="P-loop_NTPase"/>
</dbReference>
<comment type="function">
    <text evidence="14">Modifies the topological state of DNA by introducing positive supercoils in an ATP-dependent process, increasing the linking number in steps of +1. Binds to single-stranded DNA, transiently cleaves and then rejoins the ends, introducing a positive supercoil in the process. The scissile phosphodiester is attacked by the catalytic tyrosine of the enzyme, resulting in the formation of a DNA-(5'-phosphotyrosyl)-enzyme intermediate. Probably involved in rewinding DNA strands in regions of the chromosome that have opened up to allow replication, transcription, DNA repair and/or for DNA protection.</text>
</comment>
<evidence type="ECO:0000313" key="21">
    <source>
        <dbReference type="EMBL" id="QGR17037.1"/>
    </source>
</evidence>
<dbReference type="PROSITE" id="PS52037">
    <property type="entry name" value="ZF_RG_C"/>
    <property type="match status" value="1"/>
</dbReference>
<keyword evidence="5 14" id="KW-0547">Nucleotide-binding</keyword>
<comment type="function">
    <text evidence="15">Modifies the topological state of DNA by introducing positive supercoils in an ATP-dependent process, increasing the linking number in steps of +1. Binds to single-stranded DNA, transiently cleaves and then rejoins the ends, introducing a positive supercoil in the process. The scissile phosphodiester is attacked by the catalytic tyrosine of the enzyme, resulting in the formation of a DNA-(5'-phosphotyrosyl)-enzyme intermediate. Involved in rewinding DNA strands in regions of the chromosome that have opened up to allow replication, transcription, DNA repair and/or for DNA protection.</text>
</comment>
<keyword evidence="10 14" id="KW-0238">DNA-binding</keyword>
<dbReference type="AlphaFoldDB" id="A0A650CHM0"/>
<keyword evidence="6 14" id="KW-0863">Zinc-finger</keyword>
<dbReference type="KEGG" id="soh:D1869_07465"/>
<keyword evidence="9 14" id="KW-0799">Topoisomerase</keyword>
<feature type="region of interest" description="Topoisomerase I" evidence="14">
    <location>
        <begin position="570"/>
        <end position="1156"/>
    </location>
</feature>
<evidence type="ECO:0000313" key="22">
    <source>
        <dbReference type="Proteomes" id="UP000427373"/>
    </source>
</evidence>
<evidence type="ECO:0000256" key="8">
    <source>
        <dbReference type="ARBA" id="ARBA00022840"/>
    </source>
</evidence>
<dbReference type="InterPro" id="IPR013826">
    <property type="entry name" value="Topo_IA_cen_sub3"/>
</dbReference>
<comment type="cofactor">
    <cofactor evidence="14">
        <name>Zn(2+)</name>
        <dbReference type="ChEBI" id="CHEBI:29105"/>
    </cofactor>
    <text evidence="14">Binds 1 or 2 zinc ions per subunit.</text>
</comment>
<dbReference type="EC" id="5.6.2.-" evidence="14"/>
<dbReference type="CDD" id="cd00186">
    <property type="entry name" value="TOP1Ac"/>
    <property type="match status" value="1"/>
</dbReference>
<dbReference type="Pfam" id="PF01751">
    <property type="entry name" value="Toprim"/>
    <property type="match status" value="1"/>
</dbReference>
<keyword evidence="11 14" id="KW-0413">Isomerase</keyword>
<keyword evidence="22" id="KW-1185">Reference proteome</keyword>
<accession>A0A650CHM0</accession>
<dbReference type="InterPro" id="IPR005736">
    <property type="entry name" value="Reverse_gyrase"/>
</dbReference>
<dbReference type="InterPro" id="IPR014001">
    <property type="entry name" value="Helicase_ATP-bd"/>
</dbReference>
<dbReference type="SMART" id="SM00487">
    <property type="entry name" value="DEXDc"/>
    <property type="match status" value="1"/>
</dbReference>
<proteinExistence type="inferred from homology"/>
<dbReference type="Proteomes" id="UP000582213">
    <property type="component" value="Unassembled WGS sequence"/>
</dbReference>
<dbReference type="SUPFAM" id="SSF56712">
    <property type="entry name" value="Prokaryotic type I DNA topoisomerase"/>
    <property type="match status" value="1"/>
</dbReference>
<feature type="domain" description="RG N-terminal-type" evidence="18">
    <location>
        <begin position="1"/>
        <end position="38"/>
    </location>
</feature>
<dbReference type="PROSITE" id="PS52036">
    <property type="entry name" value="ZF_RG_N"/>
    <property type="match status" value="1"/>
</dbReference>
<evidence type="ECO:0000256" key="3">
    <source>
        <dbReference type="ARBA" id="ARBA00022490"/>
    </source>
</evidence>
<comment type="similarity">
    <text evidence="12 14">In the N-terminal section; belongs to the DEAD box helicase family. DDVD subfamily.</text>
</comment>
<feature type="binding site" evidence="14">
    <location>
        <position position="86"/>
    </location>
    <ligand>
        <name>ATP</name>
        <dbReference type="ChEBI" id="CHEBI:30616"/>
    </ligand>
</feature>
<dbReference type="GO" id="GO:0005524">
    <property type="term" value="F:ATP binding"/>
    <property type="evidence" value="ECO:0007669"/>
    <property type="project" value="UniProtKB-UniRule"/>
</dbReference>
<dbReference type="Gene3D" id="3.40.50.140">
    <property type="match status" value="1"/>
</dbReference>
<dbReference type="InterPro" id="IPR013497">
    <property type="entry name" value="Topo_IA_cen"/>
</dbReference>
<dbReference type="GO" id="GO:0005737">
    <property type="term" value="C:cytoplasm"/>
    <property type="evidence" value="ECO:0007669"/>
    <property type="project" value="UniProtKB-SubCell"/>
</dbReference>
<evidence type="ECO:0000256" key="6">
    <source>
        <dbReference type="ARBA" id="ARBA00022771"/>
    </source>
</evidence>
<reference evidence="20 23" key="2">
    <citation type="submission" date="2020-08" db="EMBL/GenBank/DDBJ databases">
        <title>Genomic Encyclopedia of Type Strains, Phase IV (KMG-IV): sequencing the most valuable type-strain genomes for metagenomic binning, comparative biology and taxonomic classification.</title>
        <authorList>
            <person name="Goeker M."/>
        </authorList>
    </citation>
    <scope>NUCLEOTIDE SEQUENCE [LARGE SCALE GENOMIC DNA]</scope>
    <source>
        <strain evidence="20 23">DSM 12421</strain>
    </source>
</reference>
<dbReference type="SMART" id="SM00437">
    <property type="entry name" value="TOP1Ac"/>
    <property type="match status" value="1"/>
</dbReference>
<sequence>MLKVYYTFGCPNCGGPIDDEHLLAGVPCSKCLPGRVENLDYRVIYDLLVKNSTLKGYAEYFYDNETFEEIVRIFKRVIGNEPWNLQKYWIKRLAKSESFSLSAPTGLGKTTTLLVYSLFFSNTTLYVVPTNSLKDQICERLRNMGAKVSCNDVKEEYINVATFNRILRHYDNYVSLQPKLVIVDDSDMILKSGKTTEVMAKILGISEEIFQYAISLIRLKRILKFNEDDKELKNKIVELEYKIGSWKPFVQFLVASATLRPKGIKQQALRTLIGFEPSTIQTYLRNIADLYYQGVDIEAILDKISDNGGLLLVSKEYGREKMLELKEVIEKRGYSAGLAISGRKFLNKFTEGKIDYLIGSASYYGVAVRGLDEPKRLKYVIFYGIPKIRLNLTDALNNPSLIVKIGELLNIDVKDIRRKLLFLSPPEFQILRYSLMKGEELSGKLKDIKVNLINIKEKIWDVLKSNNIKKLKADTFLVTENNGKYYVYIPDTVTYIQASGRSSRIISNGLTFGISIVLVDNIDLLDILSQKLKKIIPNFIFKNINEVDIRELKSLAVSSREVSTSQKKKINIKTILLIVESPTKAKTIARLFGRPSRREVHGIPVYETIILVNDEILITNIIATKGHITDLTTENIGYYGVEVDNNEFNAYYSPIYKCYNCGKTFTIKSNTCPYCGSVFISSSEKVVSALRKLSTEVDEIYIASDPDQEGEKIAYDVAMLISPYNKNIYRIKYHEITRNGILDAILNKGKINMNLVKSQIVRRIEDRWIGFELSSALKSMFYERNHGSGRVQGPVLSWIVERTKEYKKNYGWILYIKLGDYAIKKFFRTKEEANKFIEKLNIKINLISERKEIQNPLPPFTTDSLLMDAYDKLGISSQIVMKIAQDLFESGLITYHRTDSTHVSALGISIAKEYLESKNLNNSFSGRSWGNEGTHEAIRPTSSMDTESLIKDIEDNPNKYFIKFTKYHLRIYDLIFRRFIASQMKPAEVTYSKFEIFINGEKLEVELPTKISGGFSTIYPLKTYVVSEKHSTYLTKGSIIPLFTYAEIIKNMKEKEIGRPSTYAKTISALIRHGYVVESKRKALLIATNKGIKAYEFLSSCCSDLISENRTKLLLQKIDKIANGDVNVDYVLEDLHKEITQISRKLVNSLKLDTNV</sequence>
<evidence type="ECO:0000256" key="10">
    <source>
        <dbReference type="ARBA" id="ARBA00023125"/>
    </source>
</evidence>
<dbReference type="Proteomes" id="UP000427373">
    <property type="component" value="Chromosome"/>
</dbReference>
<evidence type="ECO:0000256" key="11">
    <source>
        <dbReference type="ARBA" id="ARBA00023235"/>
    </source>
</evidence>
<gene>
    <name evidence="14 21" type="primary">rgy</name>
    <name evidence="21" type="ORF">D1869_07465</name>
    <name evidence="20" type="ORF">HNQ62_000236</name>
</gene>
<keyword evidence="8 14" id="KW-0067">ATP-binding</keyword>
<dbReference type="InterPro" id="IPR003602">
    <property type="entry name" value="Topo_IA_DNA-bd_dom"/>
</dbReference>
<dbReference type="Pfam" id="PF17915">
    <property type="entry name" value="zf_Rg"/>
    <property type="match status" value="1"/>
</dbReference>
<evidence type="ECO:0000313" key="23">
    <source>
        <dbReference type="Proteomes" id="UP000582213"/>
    </source>
</evidence>
<dbReference type="Gene3D" id="3.40.50.300">
    <property type="entry name" value="P-loop containing nucleotide triphosphate hydrolases"/>
    <property type="match status" value="3"/>
</dbReference>
<comment type="miscellaneous">
    <text evidence="14">This enzyme is the only unique feature of hyperthermophilic bacteria/archaea known and seems to be essential for adaptation to life at high temperatures. It may play a role in stabilization of DNA at high temperatures.</text>
</comment>
<evidence type="ECO:0000256" key="15">
    <source>
        <dbReference type="RuleBase" id="RU004026"/>
    </source>
</evidence>
<dbReference type="Pfam" id="PF00270">
    <property type="entry name" value="DEAD"/>
    <property type="match status" value="1"/>
</dbReference>
<dbReference type="InterPro" id="IPR011545">
    <property type="entry name" value="DEAD/DEAH_box_helicase_dom"/>
</dbReference>
<dbReference type="PROSITE" id="PS50880">
    <property type="entry name" value="TOPRIM"/>
    <property type="match status" value="1"/>
</dbReference>
<evidence type="ECO:0000256" key="2">
    <source>
        <dbReference type="ARBA" id="ARBA00011245"/>
    </source>
</evidence>
<feature type="domain" description="Toprim" evidence="16">
    <location>
        <begin position="574"/>
        <end position="736"/>
    </location>
</feature>
<evidence type="ECO:0000256" key="5">
    <source>
        <dbReference type="ARBA" id="ARBA00022741"/>
    </source>
</evidence>
<dbReference type="PRINTS" id="PR00417">
    <property type="entry name" value="PRTPISMRASEI"/>
</dbReference>
<dbReference type="InterPro" id="IPR006171">
    <property type="entry name" value="TOPRIM_dom"/>
</dbReference>
<evidence type="ECO:0000256" key="12">
    <source>
        <dbReference type="ARBA" id="ARBA00043976"/>
    </source>
</evidence>
<dbReference type="SMART" id="SM00436">
    <property type="entry name" value="TOP1Bc"/>
    <property type="match status" value="1"/>
</dbReference>
<dbReference type="InterPro" id="IPR013824">
    <property type="entry name" value="Topo_IA_cen_sub1"/>
</dbReference>
<dbReference type="GO" id="GO:0006265">
    <property type="term" value="P:DNA topological change"/>
    <property type="evidence" value="ECO:0007669"/>
    <property type="project" value="UniProtKB-UniRule"/>
</dbReference>
<feature type="domain" description="Topo IA-type catalytic" evidence="19">
    <location>
        <begin position="752"/>
        <end position="1143"/>
    </location>
</feature>
<feature type="active site" description="O-(5'-phospho-DNA)-tyrosine intermediate" evidence="14">
    <location>
        <position position="895"/>
    </location>
</feature>
<evidence type="ECO:0000256" key="1">
    <source>
        <dbReference type="ARBA" id="ARBA00004496"/>
    </source>
</evidence>
<dbReference type="Gene3D" id="2.60.510.20">
    <property type="match status" value="1"/>
</dbReference>
<evidence type="ECO:0000256" key="13">
    <source>
        <dbReference type="ARBA" id="ARBA00049360"/>
    </source>
</evidence>
<dbReference type="PROSITE" id="PS52039">
    <property type="entry name" value="TOPO_IA_2"/>
    <property type="match status" value="1"/>
</dbReference>
<dbReference type="HAMAP" id="MF_01125">
    <property type="entry name" value="Reverse_gyrase"/>
    <property type="match status" value="1"/>
</dbReference>
<evidence type="ECO:0000259" key="19">
    <source>
        <dbReference type="PROSITE" id="PS52039"/>
    </source>
</evidence>
<evidence type="ECO:0000256" key="14">
    <source>
        <dbReference type="HAMAP-Rule" id="MF_01125"/>
    </source>
</evidence>
<dbReference type="EMBL" id="JACHFY010000001">
    <property type="protein sequence ID" value="MBB5252518.1"/>
    <property type="molecule type" value="Genomic_DNA"/>
</dbReference>
<evidence type="ECO:0000259" key="18">
    <source>
        <dbReference type="PROSITE" id="PS52036"/>
    </source>
</evidence>
<organism evidence="21 22">
    <name type="scientific">Sulfurisphaera ohwakuensis</name>
    <dbReference type="NCBI Taxonomy" id="69656"/>
    <lineage>
        <taxon>Archaea</taxon>
        <taxon>Thermoproteota</taxon>
        <taxon>Thermoprotei</taxon>
        <taxon>Sulfolobales</taxon>
        <taxon>Sulfolobaceae</taxon>
        <taxon>Sulfurisphaera</taxon>
    </lineage>
</organism>
<comment type="similarity">
    <text evidence="14">In the C-terminal section; belongs to the type IA topoisomerase family.</text>
</comment>
<dbReference type="PROSITE" id="PS51192">
    <property type="entry name" value="HELICASE_ATP_BIND_1"/>
    <property type="match status" value="1"/>
</dbReference>
<evidence type="ECO:0000256" key="9">
    <source>
        <dbReference type="ARBA" id="ARBA00023029"/>
    </source>
</evidence>
<comment type="catalytic activity">
    <reaction evidence="13 14 15">
        <text>ATP + H2O = ADP + phosphate + H(+)</text>
        <dbReference type="Rhea" id="RHEA:13065"/>
        <dbReference type="ChEBI" id="CHEBI:15377"/>
        <dbReference type="ChEBI" id="CHEBI:15378"/>
        <dbReference type="ChEBI" id="CHEBI:30616"/>
        <dbReference type="ChEBI" id="CHEBI:43474"/>
        <dbReference type="ChEBI" id="CHEBI:456216"/>
    </reaction>
</comment>
<dbReference type="PANTHER" id="PTHR43505:SF1">
    <property type="entry name" value="REVERSE GYRASE"/>
    <property type="match status" value="1"/>
</dbReference>
<dbReference type="EMBL" id="CP045484">
    <property type="protein sequence ID" value="QGR17037.1"/>
    <property type="molecule type" value="Genomic_DNA"/>
</dbReference>
<dbReference type="GO" id="GO:0016787">
    <property type="term" value="F:hydrolase activity"/>
    <property type="evidence" value="ECO:0007669"/>
    <property type="project" value="UniProtKB-KW"/>
</dbReference>